<gene>
    <name evidence="2" type="ORF">ST47_g5145</name>
</gene>
<dbReference type="EMBL" id="JYNV01000186">
    <property type="protein sequence ID" value="KZM23727.1"/>
    <property type="molecule type" value="Genomic_DNA"/>
</dbReference>
<feature type="region of interest" description="Disordered" evidence="1">
    <location>
        <begin position="145"/>
        <end position="259"/>
    </location>
</feature>
<dbReference type="AlphaFoldDB" id="A0A163EJU5"/>
<feature type="compositionally biased region" description="Low complexity" evidence="1">
    <location>
        <begin position="346"/>
        <end position="358"/>
    </location>
</feature>
<comment type="caution">
    <text evidence="2">The sequence shown here is derived from an EMBL/GenBank/DDBJ whole genome shotgun (WGS) entry which is preliminary data.</text>
</comment>
<feature type="region of interest" description="Disordered" evidence="1">
    <location>
        <begin position="67"/>
        <end position="100"/>
    </location>
</feature>
<reference evidence="2 3" key="1">
    <citation type="journal article" date="2016" name="Sci. Rep.">
        <title>Draft genome sequencing and secretome analysis of fungal phytopathogen Ascochyta rabiei provides insight into the necrotrophic effector repertoire.</title>
        <authorList>
            <person name="Verma S."/>
            <person name="Gazara R.K."/>
            <person name="Nizam S."/>
            <person name="Parween S."/>
            <person name="Chattopadhyay D."/>
            <person name="Verma P.K."/>
        </authorList>
    </citation>
    <scope>NUCLEOTIDE SEQUENCE [LARGE SCALE GENOMIC DNA]</scope>
    <source>
        <strain evidence="2 3">ArDII</strain>
    </source>
</reference>
<organism evidence="2 3">
    <name type="scientific">Didymella rabiei</name>
    <name type="common">Chickpea ascochyta blight fungus</name>
    <name type="synonym">Mycosphaerella rabiei</name>
    <dbReference type="NCBI Taxonomy" id="5454"/>
    <lineage>
        <taxon>Eukaryota</taxon>
        <taxon>Fungi</taxon>
        <taxon>Dikarya</taxon>
        <taxon>Ascomycota</taxon>
        <taxon>Pezizomycotina</taxon>
        <taxon>Dothideomycetes</taxon>
        <taxon>Pleosporomycetidae</taxon>
        <taxon>Pleosporales</taxon>
        <taxon>Pleosporineae</taxon>
        <taxon>Didymellaceae</taxon>
        <taxon>Ascochyta</taxon>
    </lineage>
</organism>
<sequence>MLRLKPSELTLTPEDVDETLRRMARRQPPQPPPASRPPRPRTSGRPLAPRLMPGPQRSVRAAITDLGNIPILRPPPQQATIAHVDDEYEDSDEALDGPAPPLVSLLSLAPVPTQTVRIGAALAIANIPALRHSSQLPFRLTPPHRRLETSQDASSSPNEQAGDSEGDFVEPAGPPAEPTNVPTPDTPGRRGANEDIAEGPLPARQPNQSTTPAGLRGGASHPQRNRVRSVGQDVLHAPSPLRQSQVHSQSEEYSSDSDEEHPVIHLQGYFNYKSNPNAQYAYTFREVFPDAPRTEPFRRISQPRFHTRSQSSNDTPAPHLVTPTPIAQNDSGGDDVFWTAPAPTPGRSNNGRTSGRSRLQSSEMSNTSLAYSYYELPENRQSSGENAAQDLLTQSQYDGTAALRQASLGTYRSVRLSDAQALNDNVPRPPTPNTSSFAPPIPAFVGQWGASPLPAEPYARTGSIGHRHQLAIRRATQADPGHASHSDAVAAAVENRISPLDALTAQYGWASHHLVGQPGEPQRVHQVGRHGSTYYSPFSGPSPYGPPMAMADDPYTLGATAHAGQHALPYTALPISAQPAPMLDYPGPPNYHGPPGYHVPSLPRTTQAIRSGQRSSENAPVGPSTQDGRVARNAQVREQVSAFEQMQIAAQPRQTRRPQVAPRHHNEPASSPILPALPMIPPRHGLRHHAALSPGHGNVGRRSVRMDPRLQDQENSGEAETEMMRQEFEAVRARYDAEQQGDVMDETPPRIGRVERLM</sequence>
<proteinExistence type="predicted"/>
<feature type="compositionally biased region" description="Pro residues" evidence="1">
    <location>
        <begin position="28"/>
        <end position="37"/>
    </location>
</feature>
<feature type="region of interest" description="Disordered" evidence="1">
    <location>
        <begin position="298"/>
        <end position="364"/>
    </location>
</feature>
<dbReference type="OrthoDB" id="3937309at2759"/>
<feature type="compositionally biased region" description="Acidic residues" evidence="1">
    <location>
        <begin position="86"/>
        <end position="95"/>
    </location>
</feature>
<feature type="compositionally biased region" description="Polar residues" evidence="1">
    <location>
        <begin position="150"/>
        <end position="161"/>
    </location>
</feature>
<feature type="compositionally biased region" description="Polar residues" evidence="1">
    <location>
        <begin position="603"/>
        <end position="627"/>
    </location>
</feature>
<protein>
    <submittedName>
        <fullName evidence="2">Uncharacterized protein</fullName>
    </submittedName>
</protein>
<feature type="region of interest" description="Disordered" evidence="1">
    <location>
        <begin position="585"/>
        <end position="630"/>
    </location>
</feature>
<evidence type="ECO:0000256" key="1">
    <source>
        <dbReference type="SAM" id="MobiDB-lite"/>
    </source>
</evidence>
<keyword evidence="3" id="KW-1185">Reference proteome</keyword>
<evidence type="ECO:0000313" key="2">
    <source>
        <dbReference type="EMBL" id="KZM23727.1"/>
    </source>
</evidence>
<dbReference type="Proteomes" id="UP000076837">
    <property type="component" value="Unassembled WGS sequence"/>
</dbReference>
<evidence type="ECO:0000313" key="3">
    <source>
        <dbReference type="Proteomes" id="UP000076837"/>
    </source>
</evidence>
<feature type="region of interest" description="Disordered" evidence="1">
    <location>
        <begin position="735"/>
        <end position="758"/>
    </location>
</feature>
<accession>A0A163EJU5</accession>
<name>A0A163EJU5_DIDRA</name>
<feature type="region of interest" description="Disordered" evidence="1">
    <location>
        <begin position="1"/>
        <end position="55"/>
    </location>
</feature>
<feature type="region of interest" description="Disordered" evidence="1">
    <location>
        <begin position="649"/>
        <end position="675"/>
    </location>
</feature>